<reference evidence="2 3" key="1">
    <citation type="submission" date="2014-06" db="EMBL/GenBank/DDBJ databases">
        <authorList>
            <person name="Swart Estienne"/>
        </authorList>
    </citation>
    <scope>NUCLEOTIDE SEQUENCE [LARGE SCALE GENOMIC DNA]</scope>
    <source>
        <strain evidence="2 3">130c</strain>
    </source>
</reference>
<keyword evidence="3" id="KW-1185">Reference proteome</keyword>
<feature type="region of interest" description="Disordered" evidence="1">
    <location>
        <begin position="1"/>
        <end position="71"/>
    </location>
</feature>
<evidence type="ECO:0000256" key="1">
    <source>
        <dbReference type="SAM" id="MobiDB-lite"/>
    </source>
</evidence>
<dbReference type="Proteomes" id="UP000039865">
    <property type="component" value="Unassembled WGS sequence"/>
</dbReference>
<evidence type="ECO:0000313" key="2">
    <source>
        <dbReference type="EMBL" id="CDW80226.1"/>
    </source>
</evidence>
<organism evidence="2 3">
    <name type="scientific">Stylonychia lemnae</name>
    <name type="common">Ciliate</name>
    <dbReference type="NCBI Taxonomy" id="5949"/>
    <lineage>
        <taxon>Eukaryota</taxon>
        <taxon>Sar</taxon>
        <taxon>Alveolata</taxon>
        <taxon>Ciliophora</taxon>
        <taxon>Intramacronucleata</taxon>
        <taxon>Spirotrichea</taxon>
        <taxon>Stichotrichia</taxon>
        <taxon>Sporadotrichida</taxon>
        <taxon>Oxytrichidae</taxon>
        <taxon>Stylonychinae</taxon>
        <taxon>Stylonychia</taxon>
    </lineage>
</organism>
<gene>
    <name evidence="2" type="primary">Contig12902.g13760</name>
    <name evidence="2" type="ORF">STYLEM_9222</name>
</gene>
<sequence>MDKELIAKRLKEAEQQRKQESEFDQYQHQANIQPEAESHQREKGHISKKMTDSPSHHENRQIFHKEHHKPIESVIKNIEKKKSEKEYEILTPSFK</sequence>
<name>A0A078AEG1_STYLE</name>
<dbReference type="EMBL" id="CCKQ01008760">
    <property type="protein sequence ID" value="CDW80226.1"/>
    <property type="molecule type" value="Genomic_DNA"/>
</dbReference>
<evidence type="ECO:0000313" key="3">
    <source>
        <dbReference type="Proteomes" id="UP000039865"/>
    </source>
</evidence>
<accession>A0A078AEG1</accession>
<protein>
    <submittedName>
        <fullName evidence="2">Uncharacterized protein</fullName>
    </submittedName>
</protein>
<feature type="compositionally biased region" description="Basic and acidic residues" evidence="1">
    <location>
        <begin position="36"/>
        <end position="64"/>
    </location>
</feature>
<dbReference type="InParanoid" id="A0A078AEG1"/>
<proteinExistence type="predicted"/>
<dbReference type="AlphaFoldDB" id="A0A078AEG1"/>
<feature type="compositionally biased region" description="Basic and acidic residues" evidence="1">
    <location>
        <begin position="1"/>
        <end position="21"/>
    </location>
</feature>